<dbReference type="GO" id="GO:0043171">
    <property type="term" value="P:peptide catabolic process"/>
    <property type="evidence" value="ECO:0007669"/>
    <property type="project" value="TreeGrafter"/>
</dbReference>
<dbReference type="STRING" id="471704.A0A151IVR2"/>
<dbReference type="EMBL" id="KQ980890">
    <property type="protein sequence ID" value="KYN11790.1"/>
    <property type="molecule type" value="Genomic_DNA"/>
</dbReference>
<dbReference type="InterPro" id="IPR034015">
    <property type="entry name" value="M1_LTA4H"/>
</dbReference>
<dbReference type="GO" id="GO:0004301">
    <property type="term" value="F:epoxide hydrolase activity"/>
    <property type="evidence" value="ECO:0007669"/>
    <property type="project" value="TreeGrafter"/>
</dbReference>
<dbReference type="PANTHER" id="PTHR45726:SF3">
    <property type="entry name" value="LEUKOTRIENE A-4 HYDROLASE"/>
    <property type="match status" value="1"/>
</dbReference>
<protein>
    <submittedName>
        <fullName evidence="2">Leukotriene A-4 hydrolase</fullName>
    </submittedName>
</protein>
<keyword evidence="3" id="KW-1185">Reference proteome</keyword>
<name>A0A151IVR2_9HYME</name>
<dbReference type="SUPFAM" id="SSF63737">
    <property type="entry name" value="Leukotriene A4 hydrolase N-terminal domain"/>
    <property type="match status" value="1"/>
</dbReference>
<dbReference type="Pfam" id="PF17900">
    <property type="entry name" value="Peptidase_M1_N"/>
    <property type="match status" value="1"/>
</dbReference>
<dbReference type="PANTHER" id="PTHR45726">
    <property type="entry name" value="LEUKOTRIENE A-4 HYDROLASE"/>
    <property type="match status" value="1"/>
</dbReference>
<reference evidence="2 3" key="1">
    <citation type="submission" date="2015-09" db="EMBL/GenBank/DDBJ databases">
        <title>Trachymyrmex cornetzi WGS genome.</title>
        <authorList>
            <person name="Nygaard S."/>
            <person name="Hu H."/>
            <person name="Boomsma J."/>
            <person name="Zhang G."/>
        </authorList>
    </citation>
    <scope>NUCLEOTIDE SEQUENCE [LARGE SCALE GENOMIC DNA]</scope>
    <source>
        <strain evidence="2">Tcor2-1</strain>
        <tissue evidence="2">Whole body</tissue>
    </source>
</reference>
<dbReference type="InterPro" id="IPR045357">
    <property type="entry name" value="Aminopeptidase_N-like_N"/>
</dbReference>
<sequence>MDTDTFEFLLEKVTPLIKKQNTHLRESIPPDERLSVTLRHLATGESQESLALTFRLGRSTISKIIKEVKFPFPLAFILDNYALVTNPVTEASLEHSIGHKHIVGSSFIIQLSKTEEKYNDYKPTCKIQIEYETSPDSPTLYWLTPAQIADDTHPFLLSNNKLTFARAVFSCQDTSSVKFSYTATITVPKDFTAIMSALWQNVIKDSELNLYNFLQAKQVASYAVIIAVDSLQKKHLSIRSNVFAEKKFINEAVNTLCINWNLWFYNTPRKHKNIDHETTWEIECLKLAETWARWDDDIDDELSFISILYKKKDFCDIEEIVFLNTHYIIFISI</sequence>
<dbReference type="AlphaFoldDB" id="A0A151IVR2"/>
<accession>A0A151IVR2</accession>
<dbReference type="GO" id="GO:0004177">
    <property type="term" value="F:aminopeptidase activity"/>
    <property type="evidence" value="ECO:0007669"/>
    <property type="project" value="TreeGrafter"/>
</dbReference>
<dbReference type="Gene3D" id="2.60.40.1730">
    <property type="entry name" value="tricorn interacting facor f3 domain"/>
    <property type="match status" value="1"/>
</dbReference>
<dbReference type="GO" id="GO:0005829">
    <property type="term" value="C:cytosol"/>
    <property type="evidence" value="ECO:0007669"/>
    <property type="project" value="TreeGrafter"/>
</dbReference>
<evidence type="ECO:0000259" key="1">
    <source>
        <dbReference type="Pfam" id="PF17900"/>
    </source>
</evidence>
<proteinExistence type="predicted"/>
<keyword evidence="2" id="KW-0378">Hydrolase</keyword>
<feature type="domain" description="Aminopeptidase N-like N-terminal" evidence="1">
    <location>
        <begin position="106"/>
        <end position="222"/>
    </location>
</feature>
<dbReference type="InterPro" id="IPR042097">
    <property type="entry name" value="Aminopeptidase_N-like_N_sf"/>
</dbReference>
<evidence type="ECO:0000313" key="3">
    <source>
        <dbReference type="Proteomes" id="UP000078492"/>
    </source>
</evidence>
<gene>
    <name evidence="2" type="ORF">ALC57_16068</name>
</gene>
<evidence type="ECO:0000313" key="2">
    <source>
        <dbReference type="EMBL" id="KYN11790.1"/>
    </source>
</evidence>
<dbReference type="Proteomes" id="UP000078492">
    <property type="component" value="Unassembled WGS sequence"/>
</dbReference>
<organism evidence="2 3">
    <name type="scientific">Trachymyrmex cornetzi</name>
    <dbReference type="NCBI Taxonomy" id="471704"/>
    <lineage>
        <taxon>Eukaryota</taxon>
        <taxon>Metazoa</taxon>
        <taxon>Ecdysozoa</taxon>
        <taxon>Arthropoda</taxon>
        <taxon>Hexapoda</taxon>
        <taxon>Insecta</taxon>
        <taxon>Pterygota</taxon>
        <taxon>Neoptera</taxon>
        <taxon>Endopterygota</taxon>
        <taxon>Hymenoptera</taxon>
        <taxon>Apocrita</taxon>
        <taxon>Aculeata</taxon>
        <taxon>Formicoidea</taxon>
        <taxon>Formicidae</taxon>
        <taxon>Myrmicinae</taxon>
        <taxon>Trachymyrmex</taxon>
    </lineage>
</organism>